<evidence type="ECO:0000313" key="2">
    <source>
        <dbReference type="EMBL" id="SCL72649.1"/>
    </source>
</evidence>
<accession>A0A1C6W229</accession>
<feature type="domain" description="DUF4158" evidence="1">
    <location>
        <begin position="5"/>
        <end position="145"/>
    </location>
</feature>
<gene>
    <name evidence="2" type="ORF">GA0070608_5116</name>
    <name evidence="3" type="ORF">OIE14_28725</name>
</gene>
<dbReference type="STRING" id="47871.GA0070608_5116"/>
<dbReference type="EMBL" id="FMIC01000002">
    <property type="protein sequence ID" value="SCL72649.1"/>
    <property type="molecule type" value="Genomic_DNA"/>
</dbReference>
<evidence type="ECO:0000313" key="3">
    <source>
        <dbReference type="EMBL" id="WSA32051.1"/>
    </source>
</evidence>
<evidence type="ECO:0000259" key="1">
    <source>
        <dbReference type="Pfam" id="PF13700"/>
    </source>
</evidence>
<dbReference type="Proteomes" id="UP000199343">
    <property type="component" value="Unassembled WGS sequence"/>
</dbReference>
<proteinExistence type="predicted"/>
<reference evidence="2 4" key="1">
    <citation type="submission" date="2016-06" db="EMBL/GenBank/DDBJ databases">
        <authorList>
            <person name="Kjaerup R.B."/>
            <person name="Dalgaard T.S."/>
            <person name="Juul-Madsen H.R."/>
        </authorList>
    </citation>
    <scope>NUCLEOTIDE SEQUENCE [LARGE SCALE GENOMIC DNA]</scope>
    <source>
        <strain evidence="2 4">DSM 43363</strain>
    </source>
</reference>
<dbReference type="Proteomes" id="UP001334804">
    <property type="component" value="Chromosome"/>
</dbReference>
<evidence type="ECO:0000313" key="5">
    <source>
        <dbReference type="Proteomes" id="UP001334804"/>
    </source>
</evidence>
<dbReference type="InterPro" id="IPR025296">
    <property type="entry name" value="DUF4158"/>
</dbReference>
<dbReference type="RefSeq" id="WP_176733834.1">
    <property type="nucleotide sequence ID" value="NZ_CP109071.1"/>
</dbReference>
<dbReference type="Pfam" id="PF13700">
    <property type="entry name" value="DUF4158"/>
    <property type="match status" value="1"/>
</dbReference>
<evidence type="ECO:0000313" key="4">
    <source>
        <dbReference type="Proteomes" id="UP000199343"/>
    </source>
</evidence>
<reference evidence="3 5" key="2">
    <citation type="submission" date="2022-10" db="EMBL/GenBank/DDBJ databases">
        <title>The complete genomes of actinobacterial strains from the NBC collection.</title>
        <authorList>
            <person name="Joergensen T.S."/>
            <person name="Alvarez Arevalo M."/>
            <person name="Sterndorff E.B."/>
            <person name="Faurdal D."/>
            <person name="Vuksanovic O."/>
            <person name="Mourched A.-S."/>
            <person name="Charusanti P."/>
            <person name="Shaw S."/>
            <person name="Blin K."/>
            <person name="Weber T."/>
        </authorList>
    </citation>
    <scope>NUCLEOTIDE SEQUENCE [LARGE SCALE GENOMIC DNA]</scope>
    <source>
        <strain evidence="3 5">NBC 01809</strain>
    </source>
</reference>
<organism evidence="2 4">
    <name type="scientific">Micromonospora peucetia</name>
    <dbReference type="NCBI Taxonomy" id="47871"/>
    <lineage>
        <taxon>Bacteria</taxon>
        <taxon>Bacillati</taxon>
        <taxon>Actinomycetota</taxon>
        <taxon>Actinomycetes</taxon>
        <taxon>Micromonosporales</taxon>
        <taxon>Micromonosporaceae</taxon>
        <taxon>Micromonospora</taxon>
    </lineage>
</organism>
<sequence length="153" mass="17227">MAVEFLTDEQAAGYGAFGRAPSRMELERYFFLDDADRELIQDKRRDHSRLGFAVQLTSVRFLGRFMPDPRQVPAEVAEYLAEQLEIADPSCLKLYGGRDGTARTHAGEIQQAEGWRDFAEVAEDLREWVDARAWTTGDGPKALFDCGTRCTGC</sequence>
<dbReference type="EMBL" id="CP109071">
    <property type="protein sequence ID" value="WSA32051.1"/>
    <property type="molecule type" value="Genomic_DNA"/>
</dbReference>
<protein>
    <submittedName>
        <fullName evidence="3">DUF4158 domain-containing protein</fullName>
    </submittedName>
</protein>
<name>A0A1C6W229_9ACTN</name>
<keyword evidence="5" id="KW-1185">Reference proteome</keyword>
<dbReference type="AlphaFoldDB" id="A0A1C6W229"/>